<evidence type="ECO:0000313" key="3">
    <source>
        <dbReference type="Proteomes" id="UP001266305"/>
    </source>
</evidence>
<proteinExistence type="predicted"/>
<reference evidence="2 3" key="1">
    <citation type="submission" date="2023-05" db="EMBL/GenBank/DDBJ databases">
        <title>B98-5 Cell Line De Novo Hybrid Assembly: An Optical Mapping Approach.</title>
        <authorList>
            <person name="Kananen K."/>
            <person name="Auerbach J.A."/>
            <person name="Kautto E."/>
            <person name="Blachly J.S."/>
        </authorList>
    </citation>
    <scope>NUCLEOTIDE SEQUENCE [LARGE SCALE GENOMIC DNA]</scope>
    <source>
        <strain evidence="2">B95-8</strain>
        <tissue evidence="2">Cell line</tissue>
    </source>
</reference>
<evidence type="ECO:0000313" key="2">
    <source>
        <dbReference type="EMBL" id="KAK2083633.1"/>
    </source>
</evidence>
<keyword evidence="3" id="KW-1185">Reference proteome</keyword>
<name>A0ABQ9TGS0_SAGOE</name>
<sequence>ERCPAPREPTVLRLRPSETPASATCASFSDTPAPPFLVQKMVVSLGGGAAEARGEGGEEGPGSGRGRGWVTACYR</sequence>
<accession>A0ABQ9TGS0</accession>
<dbReference type="Proteomes" id="UP001266305">
    <property type="component" value="Unassembled WGS sequence"/>
</dbReference>
<gene>
    <name evidence="2" type="ORF">P7K49_038869</name>
</gene>
<dbReference type="EMBL" id="JASSZA010000023">
    <property type="protein sequence ID" value="KAK2083633.1"/>
    <property type="molecule type" value="Genomic_DNA"/>
</dbReference>
<feature type="non-terminal residue" evidence="2">
    <location>
        <position position="1"/>
    </location>
</feature>
<evidence type="ECO:0000256" key="1">
    <source>
        <dbReference type="SAM" id="MobiDB-lite"/>
    </source>
</evidence>
<organism evidence="2 3">
    <name type="scientific">Saguinus oedipus</name>
    <name type="common">Cotton-top tamarin</name>
    <name type="synonym">Oedipomidas oedipus</name>
    <dbReference type="NCBI Taxonomy" id="9490"/>
    <lineage>
        <taxon>Eukaryota</taxon>
        <taxon>Metazoa</taxon>
        <taxon>Chordata</taxon>
        <taxon>Craniata</taxon>
        <taxon>Vertebrata</taxon>
        <taxon>Euteleostomi</taxon>
        <taxon>Mammalia</taxon>
        <taxon>Eutheria</taxon>
        <taxon>Euarchontoglires</taxon>
        <taxon>Primates</taxon>
        <taxon>Haplorrhini</taxon>
        <taxon>Platyrrhini</taxon>
        <taxon>Cebidae</taxon>
        <taxon>Callitrichinae</taxon>
        <taxon>Saguinus</taxon>
    </lineage>
</organism>
<comment type="caution">
    <text evidence="2">The sequence shown here is derived from an EMBL/GenBank/DDBJ whole genome shotgun (WGS) entry which is preliminary data.</text>
</comment>
<feature type="region of interest" description="Disordered" evidence="1">
    <location>
        <begin position="50"/>
        <end position="75"/>
    </location>
</feature>
<protein>
    <submittedName>
        <fullName evidence="2">Uncharacterized protein</fullName>
    </submittedName>
</protein>